<dbReference type="Gramene" id="TVU46945">
    <property type="protein sequence ID" value="TVU46945"/>
    <property type="gene ID" value="EJB05_06519"/>
</dbReference>
<dbReference type="NCBIfam" id="TIGR01640">
    <property type="entry name" value="F_box_assoc_1"/>
    <property type="match status" value="1"/>
</dbReference>
<dbReference type="CDD" id="cd22157">
    <property type="entry name" value="F-box_AtFBW1-like"/>
    <property type="match status" value="1"/>
</dbReference>
<evidence type="ECO:0000313" key="2">
    <source>
        <dbReference type="EMBL" id="TVU46945.1"/>
    </source>
</evidence>
<dbReference type="Pfam" id="PF00646">
    <property type="entry name" value="F-box"/>
    <property type="match status" value="1"/>
</dbReference>
<keyword evidence="3" id="KW-1185">Reference proteome</keyword>
<sequence>MDHPKQMAAAAAGLTDDLIIEILSPLPVKSICRFKCVSRHWRSLITHPEHRRKLPQTLSGFFYPSRRLDEENDNYPDFVDIFGDEEQPFSNPKLPFLTGYRLIIPLMCCGGLLLCFCWKVSPRDEADYIVCNPATEKFVALPESDYDTAAPGYRLGFDPVISSHFHVFEILEGHKDYGYITGVNIYSSETGQWSHNGNGWIDDELQVVYSRGRIYICINKREIRLTKERGVTYNYAKPTSG</sequence>
<comment type="caution">
    <text evidence="2">The sequence shown here is derived from an EMBL/GenBank/DDBJ whole genome shotgun (WGS) entry which is preliminary data.</text>
</comment>
<name>A0A5J9WG70_9POAL</name>
<dbReference type="InterPro" id="IPR001810">
    <property type="entry name" value="F-box_dom"/>
</dbReference>
<dbReference type="PANTHER" id="PTHR35546">
    <property type="entry name" value="F-BOX PROTEIN INTERACTION DOMAIN PROTEIN-RELATED"/>
    <property type="match status" value="1"/>
</dbReference>
<dbReference type="InterPro" id="IPR006527">
    <property type="entry name" value="F-box-assoc_dom_typ1"/>
</dbReference>
<organism evidence="2 3">
    <name type="scientific">Eragrostis curvula</name>
    <name type="common">weeping love grass</name>
    <dbReference type="NCBI Taxonomy" id="38414"/>
    <lineage>
        <taxon>Eukaryota</taxon>
        <taxon>Viridiplantae</taxon>
        <taxon>Streptophyta</taxon>
        <taxon>Embryophyta</taxon>
        <taxon>Tracheophyta</taxon>
        <taxon>Spermatophyta</taxon>
        <taxon>Magnoliopsida</taxon>
        <taxon>Liliopsida</taxon>
        <taxon>Poales</taxon>
        <taxon>Poaceae</taxon>
        <taxon>PACMAD clade</taxon>
        <taxon>Chloridoideae</taxon>
        <taxon>Eragrostideae</taxon>
        <taxon>Eragrostidinae</taxon>
        <taxon>Eragrostis</taxon>
    </lineage>
</organism>
<dbReference type="PANTHER" id="PTHR35546:SF105">
    <property type="entry name" value="OS05G0139200 PROTEIN"/>
    <property type="match status" value="1"/>
</dbReference>
<dbReference type="SUPFAM" id="SSF81383">
    <property type="entry name" value="F-box domain"/>
    <property type="match status" value="1"/>
</dbReference>
<dbReference type="Gene3D" id="1.20.1280.50">
    <property type="match status" value="1"/>
</dbReference>
<dbReference type="InterPro" id="IPR017451">
    <property type="entry name" value="F-box-assoc_interact_dom"/>
</dbReference>
<evidence type="ECO:0000313" key="3">
    <source>
        <dbReference type="Proteomes" id="UP000324897"/>
    </source>
</evidence>
<dbReference type="EMBL" id="RWGY01000004">
    <property type="protein sequence ID" value="TVU46945.1"/>
    <property type="molecule type" value="Genomic_DNA"/>
</dbReference>
<evidence type="ECO:0000259" key="1">
    <source>
        <dbReference type="SMART" id="SM00256"/>
    </source>
</evidence>
<protein>
    <recommendedName>
        <fullName evidence="1">F-box domain-containing protein</fullName>
    </recommendedName>
</protein>
<dbReference type="OrthoDB" id="682963at2759"/>
<gene>
    <name evidence="2" type="ORF">EJB05_06519</name>
</gene>
<dbReference type="InterPro" id="IPR036047">
    <property type="entry name" value="F-box-like_dom_sf"/>
</dbReference>
<proteinExistence type="predicted"/>
<accession>A0A5J9WG70</accession>
<dbReference type="Pfam" id="PF07734">
    <property type="entry name" value="FBA_1"/>
    <property type="match status" value="1"/>
</dbReference>
<reference evidence="2 3" key="1">
    <citation type="journal article" date="2019" name="Sci. Rep.">
        <title>A high-quality genome of Eragrostis curvula grass provides insights into Poaceae evolution and supports new strategies to enhance forage quality.</title>
        <authorList>
            <person name="Carballo J."/>
            <person name="Santos B.A.C.M."/>
            <person name="Zappacosta D."/>
            <person name="Garbus I."/>
            <person name="Selva J.P."/>
            <person name="Gallo C.A."/>
            <person name="Diaz A."/>
            <person name="Albertini E."/>
            <person name="Caccamo M."/>
            <person name="Echenique V."/>
        </authorList>
    </citation>
    <scope>NUCLEOTIDE SEQUENCE [LARGE SCALE GENOMIC DNA]</scope>
    <source>
        <strain evidence="3">cv. Victoria</strain>
        <tissue evidence="2">Leaf</tissue>
    </source>
</reference>
<feature type="non-terminal residue" evidence="2">
    <location>
        <position position="1"/>
    </location>
</feature>
<dbReference type="InterPro" id="IPR055290">
    <property type="entry name" value="At3g26010-like"/>
</dbReference>
<dbReference type="Proteomes" id="UP000324897">
    <property type="component" value="Chromosome 5"/>
</dbReference>
<dbReference type="SMART" id="SM00256">
    <property type="entry name" value="FBOX"/>
    <property type="match status" value="1"/>
</dbReference>
<feature type="domain" description="F-box" evidence="1">
    <location>
        <begin position="14"/>
        <end position="54"/>
    </location>
</feature>
<dbReference type="AlphaFoldDB" id="A0A5J9WG70"/>